<dbReference type="EMBL" id="BAABAH010000001">
    <property type="protein sequence ID" value="GAA3801140.1"/>
    <property type="molecule type" value="Genomic_DNA"/>
</dbReference>
<organism evidence="1 2">
    <name type="scientific">Nocardioides panacisoli</name>
    <dbReference type="NCBI Taxonomy" id="627624"/>
    <lineage>
        <taxon>Bacteria</taxon>
        <taxon>Bacillati</taxon>
        <taxon>Actinomycetota</taxon>
        <taxon>Actinomycetes</taxon>
        <taxon>Propionibacteriales</taxon>
        <taxon>Nocardioidaceae</taxon>
        <taxon>Nocardioides</taxon>
    </lineage>
</organism>
<proteinExistence type="predicted"/>
<gene>
    <name evidence="1" type="ORF">GCM10022242_00090</name>
</gene>
<dbReference type="Proteomes" id="UP001501821">
    <property type="component" value="Unassembled WGS sequence"/>
</dbReference>
<evidence type="ECO:0000313" key="1">
    <source>
        <dbReference type="EMBL" id="GAA3801140.1"/>
    </source>
</evidence>
<dbReference type="RefSeq" id="WP_344771709.1">
    <property type="nucleotide sequence ID" value="NZ_BAABAH010000001.1"/>
</dbReference>
<sequence>MSTDRDLVAAEGVAPNGDSWAVLYRAETFGARHYVALVVNGGVQEDGAGWEITGRTEIGFAGGFTPGVGNRYLYGLVTSRIATVRAECRNERDQSEVATEPFPAAKADDGRPLRTFVLVRPPIDDVIALVGLDGEGQVVQRIALPGVP</sequence>
<evidence type="ECO:0000313" key="2">
    <source>
        <dbReference type="Proteomes" id="UP001501821"/>
    </source>
</evidence>
<accession>A0ABP7HSD8</accession>
<protein>
    <submittedName>
        <fullName evidence="1">Uncharacterized protein</fullName>
    </submittedName>
</protein>
<name>A0ABP7HSD8_9ACTN</name>
<comment type="caution">
    <text evidence="1">The sequence shown here is derived from an EMBL/GenBank/DDBJ whole genome shotgun (WGS) entry which is preliminary data.</text>
</comment>
<reference evidence="2" key="1">
    <citation type="journal article" date="2019" name="Int. J. Syst. Evol. Microbiol.">
        <title>The Global Catalogue of Microorganisms (GCM) 10K type strain sequencing project: providing services to taxonomists for standard genome sequencing and annotation.</title>
        <authorList>
            <consortium name="The Broad Institute Genomics Platform"/>
            <consortium name="The Broad Institute Genome Sequencing Center for Infectious Disease"/>
            <person name="Wu L."/>
            <person name="Ma J."/>
        </authorList>
    </citation>
    <scope>NUCLEOTIDE SEQUENCE [LARGE SCALE GENOMIC DNA]</scope>
    <source>
        <strain evidence="2">JCM 16953</strain>
    </source>
</reference>
<keyword evidence="2" id="KW-1185">Reference proteome</keyword>